<evidence type="ECO:0000256" key="1">
    <source>
        <dbReference type="SAM" id="Phobius"/>
    </source>
</evidence>
<dbReference type="Proteomes" id="UP001519921">
    <property type="component" value="Unassembled WGS sequence"/>
</dbReference>
<keyword evidence="1" id="KW-1133">Transmembrane helix</keyword>
<feature type="transmembrane region" description="Helical" evidence="1">
    <location>
        <begin position="141"/>
        <end position="162"/>
    </location>
</feature>
<feature type="transmembrane region" description="Helical" evidence="1">
    <location>
        <begin position="27"/>
        <end position="46"/>
    </location>
</feature>
<feature type="transmembrane region" description="Helical" evidence="1">
    <location>
        <begin position="169"/>
        <end position="190"/>
    </location>
</feature>
<accession>A0ABS7ASJ4</accession>
<keyword evidence="3" id="KW-1185">Reference proteome</keyword>
<sequence>MHMYIFKNSKGFYNNYFKIYDVKQKKVKFTGLILILMFIISLISPAPSNYLKSIAIGYKLKSCDNLYDYIIPLISAFTIIYVFYQDYSIGMYELITFYNRNEFNYIVLYRWLIYSLAFSFGSFVTGLIYYRNISFLDIKNLLLSARFIPNILFLCSLVLLIITVFKNIYAAILILTSYYCIDLLSSGSMFKIFSIGANTNNFYYIISPEYYILNRLILIFFSFVFIFISCKVTAKA</sequence>
<feature type="transmembrane region" description="Helical" evidence="1">
    <location>
        <begin position="66"/>
        <end position="84"/>
    </location>
</feature>
<protein>
    <recommendedName>
        <fullName evidence="4">ABC transporter permease</fullName>
    </recommendedName>
</protein>
<reference evidence="2 3" key="1">
    <citation type="submission" date="2021-07" db="EMBL/GenBank/DDBJ databases">
        <title>Clostridium weizhouense sp. nov., an anaerobic bacterium isolated from activated sludge of Petroleum wastewater.</title>
        <authorList>
            <person name="Li Q."/>
        </authorList>
    </citation>
    <scope>NUCLEOTIDE SEQUENCE [LARGE SCALE GENOMIC DNA]</scope>
    <source>
        <strain evidence="2 3">YB-6</strain>
    </source>
</reference>
<gene>
    <name evidence="2" type="ORF">KYD98_16320</name>
</gene>
<dbReference type="RefSeq" id="WP_219781114.1">
    <property type="nucleotide sequence ID" value="NZ_JAHXPT010000017.1"/>
</dbReference>
<keyword evidence="1" id="KW-0812">Transmembrane</keyword>
<dbReference type="EMBL" id="JAHXPT010000017">
    <property type="protein sequence ID" value="MBW6411647.1"/>
    <property type="molecule type" value="Genomic_DNA"/>
</dbReference>
<proteinExistence type="predicted"/>
<name>A0ABS7ASJ4_9CLOT</name>
<feature type="transmembrane region" description="Helical" evidence="1">
    <location>
        <begin position="105"/>
        <end position="129"/>
    </location>
</feature>
<evidence type="ECO:0000313" key="2">
    <source>
        <dbReference type="EMBL" id="MBW6411647.1"/>
    </source>
</evidence>
<evidence type="ECO:0000313" key="3">
    <source>
        <dbReference type="Proteomes" id="UP001519921"/>
    </source>
</evidence>
<keyword evidence="1" id="KW-0472">Membrane</keyword>
<comment type="caution">
    <text evidence="2">The sequence shown here is derived from an EMBL/GenBank/DDBJ whole genome shotgun (WGS) entry which is preliminary data.</text>
</comment>
<organism evidence="2 3">
    <name type="scientific">Clostridium weizhouense</name>
    <dbReference type="NCBI Taxonomy" id="2859781"/>
    <lineage>
        <taxon>Bacteria</taxon>
        <taxon>Bacillati</taxon>
        <taxon>Bacillota</taxon>
        <taxon>Clostridia</taxon>
        <taxon>Eubacteriales</taxon>
        <taxon>Clostridiaceae</taxon>
        <taxon>Clostridium</taxon>
    </lineage>
</organism>
<evidence type="ECO:0008006" key="4">
    <source>
        <dbReference type="Google" id="ProtNLM"/>
    </source>
</evidence>
<feature type="transmembrane region" description="Helical" evidence="1">
    <location>
        <begin position="210"/>
        <end position="230"/>
    </location>
</feature>